<gene>
    <name evidence="1" type="ORF">COLO4_08512</name>
</gene>
<name>A0A1R3KFG0_9ROSI</name>
<protein>
    <submittedName>
        <fullName evidence="1">Uncharacterized protein</fullName>
    </submittedName>
</protein>
<evidence type="ECO:0000313" key="2">
    <source>
        <dbReference type="Proteomes" id="UP000187203"/>
    </source>
</evidence>
<comment type="caution">
    <text evidence="1">The sequence shown here is derived from an EMBL/GenBank/DDBJ whole genome shotgun (WGS) entry which is preliminary data.</text>
</comment>
<accession>A0A1R3KFG0</accession>
<dbReference type="Proteomes" id="UP000187203">
    <property type="component" value="Unassembled WGS sequence"/>
</dbReference>
<dbReference type="STRING" id="93759.A0A1R3KFG0"/>
<evidence type="ECO:0000313" key="1">
    <source>
        <dbReference type="EMBL" id="OMP05842.1"/>
    </source>
</evidence>
<proteinExistence type="predicted"/>
<organism evidence="1 2">
    <name type="scientific">Corchorus olitorius</name>
    <dbReference type="NCBI Taxonomy" id="93759"/>
    <lineage>
        <taxon>Eukaryota</taxon>
        <taxon>Viridiplantae</taxon>
        <taxon>Streptophyta</taxon>
        <taxon>Embryophyta</taxon>
        <taxon>Tracheophyta</taxon>
        <taxon>Spermatophyta</taxon>
        <taxon>Magnoliopsida</taxon>
        <taxon>eudicotyledons</taxon>
        <taxon>Gunneridae</taxon>
        <taxon>Pentapetalae</taxon>
        <taxon>rosids</taxon>
        <taxon>malvids</taxon>
        <taxon>Malvales</taxon>
        <taxon>Malvaceae</taxon>
        <taxon>Grewioideae</taxon>
        <taxon>Apeibeae</taxon>
        <taxon>Corchorus</taxon>
    </lineage>
</organism>
<dbReference type="OrthoDB" id="206869at2759"/>
<sequence length="154" mass="17280">MATGGEGERREEGEDSSLTWISLKIKPNLQIPPMKLFEEAILLLPCFGGFLQKSPITVGLCFIEIFFAGKAMKDGDSLMDSGKLKDALSYYEKVMEKVPYKAFTSFMLMESWSYGSAGKGLFLTYELDLPSFARSRKEMIGWELKASTIEFEAV</sequence>
<keyword evidence="2" id="KW-1185">Reference proteome</keyword>
<dbReference type="EMBL" id="AWUE01013820">
    <property type="protein sequence ID" value="OMP05842.1"/>
    <property type="molecule type" value="Genomic_DNA"/>
</dbReference>
<reference evidence="2" key="1">
    <citation type="submission" date="2013-09" db="EMBL/GenBank/DDBJ databases">
        <title>Corchorus olitorius genome sequencing.</title>
        <authorList>
            <person name="Alam M."/>
            <person name="Haque M.S."/>
            <person name="Islam M.S."/>
            <person name="Emdad E.M."/>
            <person name="Islam M.M."/>
            <person name="Ahmed B."/>
            <person name="Halim A."/>
            <person name="Hossen Q.M.M."/>
            <person name="Hossain M.Z."/>
            <person name="Ahmed R."/>
            <person name="Khan M.M."/>
            <person name="Islam R."/>
            <person name="Rashid M.M."/>
            <person name="Khan S.A."/>
            <person name="Rahman M.S."/>
            <person name="Alam M."/>
            <person name="Yahiya A.S."/>
            <person name="Khan M.S."/>
            <person name="Azam M.S."/>
            <person name="Haque T."/>
            <person name="Lashkar M.Z.H."/>
            <person name="Akhand A.I."/>
            <person name="Morshed G."/>
            <person name="Roy S."/>
            <person name="Uddin K.S."/>
            <person name="Rabeya T."/>
            <person name="Hossain A.S."/>
            <person name="Chowdhury A."/>
            <person name="Snigdha A.R."/>
            <person name="Mortoza M.S."/>
            <person name="Matin S.A."/>
            <person name="Hoque S.M.E."/>
            <person name="Islam M.K."/>
            <person name="Roy D.K."/>
            <person name="Haider R."/>
            <person name="Moosa M.M."/>
            <person name="Elias S.M."/>
            <person name="Hasan A.M."/>
            <person name="Jahan S."/>
            <person name="Shafiuddin M."/>
            <person name="Mahmood N."/>
            <person name="Shommy N.S."/>
        </authorList>
    </citation>
    <scope>NUCLEOTIDE SEQUENCE [LARGE SCALE GENOMIC DNA]</scope>
    <source>
        <strain evidence="2">cv. O-4</strain>
    </source>
</reference>
<dbReference type="AlphaFoldDB" id="A0A1R3KFG0"/>